<evidence type="ECO:0000256" key="13">
    <source>
        <dbReference type="ARBA" id="ARBA00039545"/>
    </source>
</evidence>
<organism evidence="17">
    <name type="scientific">Polynucleobacter sp. UK-FUSCHL-C3</name>
    <dbReference type="NCBI Taxonomy" id="2955208"/>
    <lineage>
        <taxon>Bacteria</taxon>
        <taxon>Pseudomonadati</taxon>
        <taxon>Pseudomonadota</taxon>
        <taxon>Betaproteobacteria</taxon>
        <taxon>Burkholderiales</taxon>
        <taxon>Burkholderiaceae</taxon>
        <taxon>Polynucleobacter</taxon>
    </lineage>
</organism>
<evidence type="ECO:0000313" key="17">
    <source>
        <dbReference type="EMBL" id="XCC57858.1"/>
    </source>
</evidence>
<comment type="cofactor">
    <cofactor evidence="1">
        <name>Mg(2+)</name>
        <dbReference type="ChEBI" id="CHEBI:18420"/>
    </cofactor>
</comment>
<comment type="subcellular location">
    <subcellularLocation>
        <location evidence="2">Membrane</location>
        <topology evidence="2">Peripheral membrane protein</topology>
    </subcellularLocation>
</comment>
<dbReference type="InterPro" id="IPR020845">
    <property type="entry name" value="AMP-binding_CS"/>
</dbReference>
<keyword evidence="7" id="KW-0276">Fatty acid metabolism</keyword>
<keyword evidence="9" id="KW-0460">Magnesium</keyword>
<dbReference type="EMBL" id="CP099959">
    <property type="protein sequence ID" value="XCC57858.1"/>
    <property type="molecule type" value="Genomic_DNA"/>
</dbReference>
<evidence type="ECO:0000256" key="3">
    <source>
        <dbReference type="ARBA" id="ARBA00005005"/>
    </source>
</evidence>
<dbReference type="Gene3D" id="3.30.300.30">
    <property type="match status" value="1"/>
</dbReference>
<dbReference type="FunFam" id="3.30.300.30:FF:000006">
    <property type="entry name" value="Long-chain-fatty-acid--CoA ligase FadD"/>
    <property type="match status" value="1"/>
</dbReference>
<dbReference type="RefSeq" id="WP_353438967.1">
    <property type="nucleotide sequence ID" value="NZ_CP099959.1"/>
</dbReference>
<feature type="domain" description="AMP-binding enzyme C-terminal" evidence="16">
    <location>
        <begin position="481"/>
        <end position="555"/>
    </location>
</feature>
<dbReference type="PANTHER" id="PTHR43767">
    <property type="entry name" value="LONG-CHAIN-FATTY-ACID--COA LIGASE"/>
    <property type="match status" value="1"/>
</dbReference>
<evidence type="ECO:0000259" key="16">
    <source>
        <dbReference type="Pfam" id="PF13193"/>
    </source>
</evidence>
<keyword evidence="11" id="KW-0472">Membrane</keyword>
<evidence type="ECO:0000256" key="11">
    <source>
        <dbReference type="ARBA" id="ARBA00023136"/>
    </source>
</evidence>
<dbReference type="CDD" id="cd05936">
    <property type="entry name" value="FC-FACS_FadD_like"/>
    <property type="match status" value="1"/>
</dbReference>
<dbReference type="GO" id="GO:0005524">
    <property type="term" value="F:ATP binding"/>
    <property type="evidence" value="ECO:0007669"/>
    <property type="project" value="UniProtKB-KW"/>
</dbReference>
<evidence type="ECO:0000256" key="2">
    <source>
        <dbReference type="ARBA" id="ARBA00004170"/>
    </source>
</evidence>
<dbReference type="SUPFAM" id="SSF56801">
    <property type="entry name" value="Acetyl-CoA synthetase-like"/>
    <property type="match status" value="1"/>
</dbReference>
<evidence type="ECO:0000259" key="15">
    <source>
        <dbReference type="Pfam" id="PF00501"/>
    </source>
</evidence>
<proteinExistence type="inferred from homology"/>
<dbReference type="FunFam" id="3.40.50.12780:FF:000003">
    <property type="entry name" value="Long-chain-fatty-acid--CoA ligase FadD"/>
    <property type="match status" value="1"/>
</dbReference>
<dbReference type="InterPro" id="IPR045851">
    <property type="entry name" value="AMP-bd_C_sf"/>
</dbReference>
<reference evidence="17" key="1">
    <citation type="submission" date="2022-06" db="EMBL/GenBank/DDBJ databases">
        <title>New Polynucleobacter species.</title>
        <authorList>
            <person name="Hahn M.W."/>
        </authorList>
    </citation>
    <scope>NUCLEOTIDE SEQUENCE</scope>
    <source>
        <strain evidence="17">UK-FUSCHL-C3</strain>
    </source>
</reference>
<comment type="similarity">
    <text evidence="4">Belongs to the ATP-dependent AMP-binding enzyme family.</text>
</comment>
<dbReference type="Pfam" id="PF13193">
    <property type="entry name" value="AMP-binding_C"/>
    <property type="match status" value="1"/>
</dbReference>
<dbReference type="PANTHER" id="PTHR43767:SF8">
    <property type="entry name" value="LONG-CHAIN-FATTY-ACID--COA LIGASE"/>
    <property type="match status" value="1"/>
</dbReference>
<evidence type="ECO:0000256" key="4">
    <source>
        <dbReference type="ARBA" id="ARBA00006432"/>
    </source>
</evidence>
<evidence type="ECO:0000256" key="5">
    <source>
        <dbReference type="ARBA" id="ARBA00022598"/>
    </source>
</evidence>
<sequence length="567" mass="62950">MITHKPWRSSYPAGVPHELDYGAYGSLLDLLDESFTKYANQPAYWCMGKHFSYQVIDHASKKLATYLQSLGLKKGARVAIMLPNIPQYPIALYAVLRAGYIVVSINPLYTPRELSAQLSDCGAETILLLEHFGKTLEDAFAIEGQAIALKHVVITSIAEMLGWKGPWLDRFIRTFKRKVVPYVLPNHLQSIQFSQALERGAQLSYQKPAISQSDIALLQYTGGTTGISKGAILTHRNLIANVMQIEAWLKPIQQRKTIEAWHFLCALPMYHIFALTGCGLLGMRLGARILLVPNARDLPNLIGILKEFPEINVFPGVNTLFQALLNNSKFTDLDFSRWALTIGGGMAVQRSVAERWQALTGTVITEGYGLSETSPVASCNTPLAQEFTGSIGLPLPDTEMCIRDEDGRDLVAGQVGEIYIRGPQVMSGYWQQESETSNVLGSDGYFRTGDIGLMDEAGYFKIVDRKKDMILVAGFNVYPNEVEDIVASIPGVVECAVVGVRQTSSGEAVKLFVVREDLNVTESLIMDVCNRELTHYKRPTQIEFRESLPKNNVGKILRRVLRDESNA</sequence>
<dbReference type="PROSITE" id="PS00455">
    <property type="entry name" value="AMP_BINDING"/>
    <property type="match status" value="1"/>
</dbReference>
<evidence type="ECO:0000256" key="12">
    <source>
        <dbReference type="ARBA" id="ARBA00026121"/>
    </source>
</evidence>
<keyword evidence="10" id="KW-0443">Lipid metabolism</keyword>
<dbReference type="InterPro" id="IPR000873">
    <property type="entry name" value="AMP-dep_synth/lig_dom"/>
</dbReference>
<dbReference type="InterPro" id="IPR050237">
    <property type="entry name" value="ATP-dep_AMP-bd_enzyme"/>
</dbReference>
<keyword evidence="5" id="KW-0436">Ligase</keyword>
<evidence type="ECO:0000256" key="7">
    <source>
        <dbReference type="ARBA" id="ARBA00022832"/>
    </source>
</evidence>
<evidence type="ECO:0000256" key="9">
    <source>
        <dbReference type="ARBA" id="ARBA00022842"/>
    </source>
</evidence>
<evidence type="ECO:0000256" key="8">
    <source>
        <dbReference type="ARBA" id="ARBA00022840"/>
    </source>
</evidence>
<keyword evidence="8" id="KW-0067">ATP-binding</keyword>
<accession>A0AAU8A2G9</accession>
<dbReference type="Pfam" id="PF00501">
    <property type="entry name" value="AMP-binding"/>
    <property type="match status" value="1"/>
</dbReference>
<gene>
    <name evidence="17" type="ORF">NKE59_00770</name>
</gene>
<keyword evidence="6" id="KW-0547">Nucleotide-binding</keyword>
<evidence type="ECO:0000256" key="10">
    <source>
        <dbReference type="ARBA" id="ARBA00023098"/>
    </source>
</evidence>
<evidence type="ECO:0000256" key="1">
    <source>
        <dbReference type="ARBA" id="ARBA00001946"/>
    </source>
</evidence>
<dbReference type="EC" id="6.2.1.3" evidence="12"/>
<dbReference type="GO" id="GO:0016020">
    <property type="term" value="C:membrane"/>
    <property type="evidence" value="ECO:0007669"/>
    <property type="project" value="UniProtKB-SubCell"/>
</dbReference>
<dbReference type="Gene3D" id="3.40.50.12780">
    <property type="entry name" value="N-terminal domain of ligase-like"/>
    <property type="match status" value="1"/>
</dbReference>
<dbReference type="InterPro" id="IPR042099">
    <property type="entry name" value="ANL_N_sf"/>
</dbReference>
<evidence type="ECO:0000256" key="14">
    <source>
        <dbReference type="ARBA" id="ARBA00042773"/>
    </source>
</evidence>
<dbReference type="AlphaFoldDB" id="A0AAU8A2G9"/>
<feature type="domain" description="AMP-dependent synthetase/ligase" evidence="15">
    <location>
        <begin position="32"/>
        <end position="430"/>
    </location>
</feature>
<protein>
    <recommendedName>
        <fullName evidence="13">Long-chain-fatty-acid--CoA ligase</fullName>
        <ecNumber evidence="12">6.2.1.3</ecNumber>
    </recommendedName>
    <alternativeName>
        <fullName evidence="14">Long-chain acyl-CoA synthetase</fullName>
    </alternativeName>
</protein>
<comment type="pathway">
    <text evidence="3">Lipid metabolism; fatty acid beta-oxidation.</text>
</comment>
<name>A0AAU8A2G9_9BURK</name>
<evidence type="ECO:0000256" key="6">
    <source>
        <dbReference type="ARBA" id="ARBA00022741"/>
    </source>
</evidence>
<dbReference type="GO" id="GO:0004467">
    <property type="term" value="F:long-chain fatty acid-CoA ligase activity"/>
    <property type="evidence" value="ECO:0007669"/>
    <property type="project" value="UniProtKB-EC"/>
</dbReference>
<dbReference type="InterPro" id="IPR025110">
    <property type="entry name" value="AMP-bd_C"/>
</dbReference>